<keyword evidence="2" id="KW-0808">Transferase</keyword>
<dbReference type="PROSITE" id="PS52029">
    <property type="entry name" value="LD_TPASE"/>
    <property type="match status" value="1"/>
</dbReference>
<gene>
    <name evidence="10" type="ORF">ACFPM7_18395</name>
</gene>
<dbReference type="PANTHER" id="PTHR30582">
    <property type="entry name" value="L,D-TRANSPEPTIDASE"/>
    <property type="match status" value="1"/>
</dbReference>
<dbReference type="Pfam" id="PF17964">
    <property type="entry name" value="Big_10"/>
    <property type="match status" value="1"/>
</dbReference>
<sequence length="394" mass="41802">MRGRTAVVAAVLVGLAGCTSTPESQAPAGQQGDVTTTTTTTPPEPFSLKLTPADKSEDVEPGAPVTVAVGGGLLTEVVLKNEAGKVVKGALSGDARTWTSSEPLGYGKTYTATATAQDAEGKPKESTSTFTTAQPARTSTLSMNPLDGQKVGVGQPLAFYFSTNIRDKPAAEKAIKITTEPAAEGAYYWFDDSTVMWRPQEYWKSGTKITIDARIYGKHLGNGTFGAEDRKATVTIGDAVVMKADGKTHKMTVSINGKVAKTMPISMGKPGYETPVGTYVVMSEHTDYTMDSSTYGVPTDAAEGYRTHVEVATRMSNSGIFYHSAPWSVGDQGKRNVSHGCINVSTENARWLQKISSKGDVITVSGSGGPKLEVWDGLGVWQVPWETWKKGGAK</sequence>
<evidence type="ECO:0000313" key="10">
    <source>
        <dbReference type="EMBL" id="MFC5289025.1"/>
    </source>
</evidence>
<keyword evidence="4 7" id="KW-0573">Peptidoglycan synthesis</keyword>
<keyword evidence="3 7" id="KW-0133">Cell shape</keyword>
<name>A0ABW0ETZ0_9PSEU</name>
<reference evidence="11" key="1">
    <citation type="journal article" date="2019" name="Int. J. Syst. Evol. Microbiol.">
        <title>The Global Catalogue of Microorganisms (GCM) 10K type strain sequencing project: providing services to taxonomists for standard genome sequencing and annotation.</title>
        <authorList>
            <consortium name="The Broad Institute Genomics Platform"/>
            <consortium name="The Broad Institute Genome Sequencing Center for Infectious Disease"/>
            <person name="Wu L."/>
            <person name="Ma J."/>
        </authorList>
    </citation>
    <scope>NUCLEOTIDE SEQUENCE [LARGE SCALE GENOMIC DNA]</scope>
    <source>
        <strain evidence="11">CCUG 59778</strain>
    </source>
</reference>
<feature type="region of interest" description="Disordered" evidence="8">
    <location>
        <begin position="115"/>
        <end position="147"/>
    </location>
</feature>
<proteinExistence type="predicted"/>
<feature type="active site" description="Nucleophile" evidence="7">
    <location>
        <position position="341"/>
    </location>
</feature>
<feature type="domain" description="L,D-TPase catalytic" evidence="9">
    <location>
        <begin position="240"/>
        <end position="365"/>
    </location>
</feature>
<organism evidence="10 11">
    <name type="scientific">Actinokineospora guangxiensis</name>
    <dbReference type="NCBI Taxonomy" id="1490288"/>
    <lineage>
        <taxon>Bacteria</taxon>
        <taxon>Bacillati</taxon>
        <taxon>Actinomycetota</taxon>
        <taxon>Actinomycetes</taxon>
        <taxon>Pseudonocardiales</taxon>
        <taxon>Pseudonocardiaceae</taxon>
        <taxon>Actinokineospora</taxon>
    </lineage>
</organism>
<protein>
    <submittedName>
        <fullName evidence="10">Ig-like domain-containing protein</fullName>
    </submittedName>
</protein>
<dbReference type="InterPro" id="IPR038063">
    <property type="entry name" value="Transpep_catalytic_dom"/>
</dbReference>
<evidence type="ECO:0000256" key="5">
    <source>
        <dbReference type="ARBA" id="ARBA00023315"/>
    </source>
</evidence>
<keyword evidence="11" id="KW-1185">Reference proteome</keyword>
<evidence type="ECO:0000256" key="2">
    <source>
        <dbReference type="ARBA" id="ARBA00022679"/>
    </source>
</evidence>
<comment type="caution">
    <text evidence="10">The sequence shown here is derived from an EMBL/GenBank/DDBJ whole genome shotgun (WGS) entry which is preliminary data.</text>
</comment>
<dbReference type="CDD" id="cd13432">
    <property type="entry name" value="LDT_IgD_like_2"/>
    <property type="match status" value="1"/>
</dbReference>
<dbReference type="EMBL" id="JBHSKF010000009">
    <property type="protein sequence ID" value="MFC5289025.1"/>
    <property type="molecule type" value="Genomic_DNA"/>
</dbReference>
<feature type="compositionally biased region" description="Polar residues" evidence="8">
    <location>
        <begin position="20"/>
        <end position="34"/>
    </location>
</feature>
<dbReference type="SUPFAM" id="SSF141523">
    <property type="entry name" value="L,D-transpeptidase catalytic domain-like"/>
    <property type="match status" value="1"/>
</dbReference>
<evidence type="ECO:0000256" key="8">
    <source>
        <dbReference type="SAM" id="MobiDB-lite"/>
    </source>
</evidence>
<dbReference type="Gene3D" id="2.60.40.3710">
    <property type="match status" value="1"/>
</dbReference>
<keyword evidence="5" id="KW-0012">Acyltransferase</keyword>
<dbReference type="InterPro" id="IPR041280">
    <property type="entry name" value="Big_10"/>
</dbReference>
<evidence type="ECO:0000256" key="7">
    <source>
        <dbReference type="PROSITE-ProRule" id="PRU01373"/>
    </source>
</evidence>
<dbReference type="RefSeq" id="WP_378248872.1">
    <property type="nucleotide sequence ID" value="NZ_JBHSKF010000009.1"/>
</dbReference>
<feature type="compositionally biased region" description="Polar residues" evidence="8">
    <location>
        <begin position="126"/>
        <end position="143"/>
    </location>
</feature>
<dbReference type="CDD" id="cd16913">
    <property type="entry name" value="YkuD_like"/>
    <property type="match status" value="1"/>
</dbReference>
<evidence type="ECO:0000259" key="9">
    <source>
        <dbReference type="PROSITE" id="PS52029"/>
    </source>
</evidence>
<dbReference type="InterPro" id="IPR005490">
    <property type="entry name" value="LD_TPept_cat_dom"/>
</dbReference>
<comment type="pathway">
    <text evidence="1 7">Cell wall biogenesis; peptidoglycan biosynthesis.</text>
</comment>
<keyword evidence="6 7" id="KW-0961">Cell wall biogenesis/degradation</keyword>
<evidence type="ECO:0000256" key="3">
    <source>
        <dbReference type="ARBA" id="ARBA00022960"/>
    </source>
</evidence>
<accession>A0ABW0ETZ0</accession>
<dbReference type="InterPro" id="IPR050979">
    <property type="entry name" value="LD-transpeptidase"/>
</dbReference>
<dbReference type="PANTHER" id="PTHR30582:SF2">
    <property type="entry name" value="L,D-TRANSPEPTIDASE YCIB-RELATED"/>
    <property type="match status" value="1"/>
</dbReference>
<feature type="region of interest" description="Disordered" evidence="8">
    <location>
        <begin position="20"/>
        <end position="63"/>
    </location>
</feature>
<evidence type="ECO:0000256" key="6">
    <source>
        <dbReference type="ARBA" id="ARBA00023316"/>
    </source>
</evidence>
<evidence type="ECO:0000256" key="1">
    <source>
        <dbReference type="ARBA" id="ARBA00004752"/>
    </source>
</evidence>
<feature type="active site" description="Proton donor/acceptor" evidence="7">
    <location>
        <position position="323"/>
    </location>
</feature>
<dbReference type="Proteomes" id="UP001596157">
    <property type="component" value="Unassembled WGS sequence"/>
</dbReference>
<dbReference type="Gene3D" id="2.60.40.3780">
    <property type="match status" value="1"/>
</dbReference>
<evidence type="ECO:0000256" key="4">
    <source>
        <dbReference type="ARBA" id="ARBA00022984"/>
    </source>
</evidence>
<dbReference type="Gene3D" id="2.40.440.10">
    <property type="entry name" value="L,D-transpeptidase catalytic domain-like"/>
    <property type="match status" value="1"/>
</dbReference>
<evidence type="ECO:0000313" key="11">
    <source>
        <dbReference type="Proteomes" id="UP001596157"/>
    </source>
</evidence>
<dbReference type="PROSITE" id="PS51257">
    <property type="entry name" value="PROKAR_LIPOPROTEIN"/>
    <property type="match status" value="1"/>
</dbReference>
<dbReference type="Pfam" id="PF03734">
    <property type="entry name" value="YkuD"/>
    <property type="match status" value="1"/>
</dbReference>